<dbReference type="Proteomes" id="UP000306740">
    <property type="component" value="Unassembled WGS sequence"/>
</dbReference>
<evidence type="ECO:0000313" key="3">
    <source>
        <dbReference type="EMBL" id="TNC52671.1"/>
    </source>
</evidence>
<name>A0A5C4N4X1_9ACTN</name>
<dbReference type="EMBL" id="VDFR01000001">
    <property type="protein sequence ID" value="TNC52671.1"/>
    <property type="molecule type" value="Genomic_DNA"/>
</dbReference>
<protein>
    <recommendedName>
        <fullName evidence="5">PH domain-containing protein</fullName>
    </recommendedName>
</protein>
<evidence type="ECO:0000313" key="2">
    <source>
        <dbReference type="EMBL" id="TNC52595.1"/>
    </source>
</evidence>
<organism evidence="2 4">
    <name type="scientific">Mumia zhuanghuii</name>
    <dbReference type="NCBI Taxonomy" id="2585211"/>
    <lineage>
        <taxon>Bacteria</taxon>
        <taxon>Bacillati</taxon>
        <taxon>Actinomycetota</taxon>
        <taxon>Actinomycetes</taxon>
        <taxon>Propionibacteriales</taxon>
        <taxon>Nocardioidaceae</taxon>
        <taxon>Mumia</taxon>
    </lineage>
</organism>
<keyword evidence="1" id="KW-0812">Transmembrane</keyword>
<evidence type="ECO:0008006" key="5">
    <source>
        <dbReference type="Google" id="ProtNLM"/>
    </source>
</evidence>
<dbReference type="EMBL" id="VDFR01000002">
    <property type="protein sequence ID" value="TNC52595.1"/>
    <property type="molecule type" value="Genomic_DNA"/>
</dbReference>
<feature type="transmembrane region" description="Helical" evidence="1">
    <location>
        <begin position="60"/>
        <end position="82"/>
    </location>
</feature>
<comment type="caution">
    <text evidence="2">The sequence shown here is derived from an EMBL/GenBank/DDBJ whole genome shotgun (WGS) entry which is preliminary data.</text>
</comment>
<feature type="transmembrane region" description="Helical" evidence="1">
    <location>
        <begin position="27"/>
        <end position="48"/>
    </location>
</feature>
<keyword evidence="1" id="KW-1133">Transmembrane helix</keyword>
<evidence type="ECO:0000313" key="4">
    <source>
        <dbReference type="Proteomes" id="UP000306740"/>
    </source>
</evidence>
<sequence length="199" mass="20869">MHDAAPVGSWTPAHGPLHRYLSPGRRAGLAVGGGMLAVAVALAVLGVVQRNTLAEEPVTFVVLTVLVVFLGGLGSAAVAGVLRAGRSSIVVSPDGVTSNRLSPASWSWRDLESVAVQVTLRRGLFVTSPGPKTLRTDAKITILIQPRGRSANDAFRIRVLAPTFTSGENIPIVRDLDAAFRAYGGPRYAGVSETLTHTL</sequence>
<dbReference type="AlphaFoldDB" id="A0A5C4N4X1"/>
<keyword evidence="1" id="KW-0472">Membrane</keyword>
<accession>A0A5C4N4X1</accession>
<proteinExistence type="predicted"/>
<reference evidence="2 4" key="1">
    <citation type="submission" date="2019-05" db="EMBL/GenBank/DDBJ databases">
        <title>Mumia sp. nov., isolated from the intestinal contents of plateau pika (Ochotona curzoniae) in the Qinghai-Tibet plateau of China.</title>
        <authorList>
            <person name="Tian Z."/>
        </authorList>
    </citation>
    <scope>NUCLEOTIDE SEQUENCE [LARGE SCALE GENOMIC DNA]</scope>
    <source>
        <strain evidence="4">527</strain>
        <strain evidence="2">Z527</strain>
    </source>
</reference>
<dbReference type="RefSeq" id="WP_139104911.1">
    <property type="nucleotide sequence ID" value="NZ_VDFR01000001.1"/>
</dbReference>
<gene>
    <name evidence="3" type="ORF">FHE65_00085</name>
    <name evidence="2" type="ORF">FHE65_00380</name>
</gene>
<evidence type="ECO:0000256" key="1">
    <source>
        <dbReference type="SAM" id="Phobius"/>
    </source>
</evidence>
<dbReference type="OrthoDB" id="3517652at2"/>